<sequence>MQNPKRHQQVEQIEIIERTVEEGSRPITSSEAFTPVSFVKKSTENFVSTDFSEDIKRRFNLPCEKDVERDASVFYSPSMGPQPSLFVSPPICQSTPERPISINQFGYDLHEVQTHAGTAQVIETHGAGKLLHEESMSGRTDFAGAGLSRLSSPGILKHPRHTLAEIEVNPCRSPSSDSSIQRKDSYRRMQELPHDVSYGQPSNLSAFSESKKLSGWTGKFFKLGKLKQQKQLIGEDSLDRLKGSFTELSRQMRESAMTRPRLVSIFIFIFLIILLLIFWFIFSALFLPKSTYSFWLYPPICEECQRRTGSSNRSPSKLYVHLHSPAQLHFELVGNPPFKSNSFTAVDFDTGYVAVADHSLTDGAGRHIICFIMQLDTSSLPSMSSVNNALKKTFQEVHAQFGWQEYWQFTVEQVDRSFVEGKFKDPIEDCQNVQWYLLKHTLYTNDESCSYCYDFCLPDYAVLRRQKYEDEVSIEIRRLNCFRLYVPEWSKYEFKTDATGGHFAYPINQPQNTQRVENDNWVNSKYSSQQQSGTTAKLL</sequence>
<proteinExistence type="predicted"/>
<name>A0A914LYX2_MELIC</name>
<evidence type="ECO:0000313" key="2">
    <source>
        <dbReference type="Proteomes" id="UP000887563"/>
    </source>
</evidence>
<evidence type="ECO:0000256" key="1">
    <source>
        <dbReference type="SAM" id="Phobius"/>
    </source>
</evidence>
<dbReference type="Proteomes" id="UP000887563">
    <property type="component" value="Unplaced"/>
</dbReference>
<keyword evidence="1" id="KW-1133">Transmembrane helix</keyword>
<dbReference type="WBParaSite" id="Minc3s01060g20313">
    <property type="protein sequence ID" value="Minc3s01060g20313"/>
    <property type="gene ID" value="Minc3s01060g20313"/>
</dbReference>
<reference evidence="3" key="1">
    <citation type="submission" date="2022-11" db="UniProtKB">
        <authorList>
            <consortium name="WormBaseParasite"/>
        </authorList>
    </citation>
    <scope>IDENTIFICATION</scope>
</reference>
<evidence type="ECO:0000313" key="3">
    <source>
        <dbReference type="WBParaSite" id="Minc3s01060g20313"/>
    </source>
</evidence>
<organism evidence="2 3">
    <name type="scientific">Meloidogyne incognita</name>
    <name type="common">Southern root-knot nematode worm</name>
    <name type="synonym">Oxyuris incognita</name>
    <dbReference type="NCBI Taxonomy" id="6306"/>
    <lineage>
        <taxon>Eukaryota</taxon>
        <taxon>Metazoa</taxon>
        <taxon>Ecdysozoa</taxon>
        <taxon>Nematoda</taxon>
        <taxon>Chromadorea</taxon>
        <taxon>Rhabditida</taxon>
        <taxon>Tylenchina</taxon>
        <taxon>Tylenchomorpha</taxon>
        <taxon>Tylenchoidea</taxon>
        <taxon>Meloidogynidae</taxon>
        <taxon>Meloidogyninae</taxon>
        <taxon>Meloidogyne</taxon>
        <taxon>Meloidogyne incognita group</taxon>
    </lineage>
</organism>
<feature type="transmembrane region" description="Helical" evidence="1">
    <location>
        <begin position="262"/>
        <end position="287"/>
    </location>
</feature>
<keyword evidence="1" id="KW-0472">Membrane</keyword>
<dbReference type="AlphaFoldDB" id="A0A914LYX2"/>
<protein>
    <submittedName>
        <fullName evidence="3">BRICHOS domain-containing protein</fullName>
    </submittedName>
</protein>
<keyword evidence="1" id="KW-0812">Transmembrane</keyword>
<accession>A0A914LYX2</accession>
<keyword evidence="2" id="KW-1185">Reference proteome</keyword>